<accession>A0AAE0YBJ4</accession>
<feature type="compositionally biased region" description="Polar residues" evidence="1">
    <location>
        <begin position="98"/>
        <end position="114"/>
    </location>
</feature>
<reference evidence="2" key="1">
    <citation type="journal article" date="2023" name="G3 (Bethesda)">
        <title>A reference genome for the long-term kleptoplast-retaining sea slug Elysia crispata morphotype clarki.</title>
        <authorList>
            <person name="Eastman K.E."/>
            <person name="Pendleton A.L."/>
            <person name="Shaikh M.A."/>
            <person name="Suttiyut T."/>
            <person name="Ogas R."/>
            <person name="Tomko P."/>
            <person name="Gavelis G."/>
            <person name="Widhalm J.R."/>
            <person name="Wisecaver J.H."/>
        </authorList>
    </citation>
    <scope>NUCLEOTIDE SEQUENCE</scope>
    <source>
        <strain evidence="2">ECLA1</strain>
    </source>
</reference>
<feature type="region of interest" description="Disordered" evidence="1">
    <location>
        <begin position="136"/>
        <end position="223"/>
    </location>
</feature>
<feature type="compositionally biased region" description="Low complexity" evidence="1">
    <location>
        <begin position="196"/>
        <end position="211"/>
    </location>
</feature>
<name>A0AAE0YBJ4_9GAST</name>
<feature type="compositionally biased region" description="Low complexity" evidence="1">
    <location>
        <begin position="144"/>
        <end position="155"/>
    </location>
</feature>
<feature type="compositionally biased region" description="Low complexity" evidence="1">
    <location>
        <begin position="14"/>
        <end position="26"/>
    </location>
</feature>
<protein>
    <submittedName>
        <fullName evidence="2">Uncharacterized protein</fullName>
    </submittedName>
</protein>
<organism evidence="2 3">
    <name type="scientific">Elysia crispata</name>
    <name type="common">lettuce slug</name>
    <dbReference type="NCBI Taxonomy" id="231223"/>
    <lineage>
        <taxon>Eukaryota</taxon>
        <taxon>Metazoa</taxon>
        <taxon>Spiralia</taxon>
        <taxon>Lophotrochozoa</taxon>
        <taxon>Mollusca</taxon>
        <taxon>Gastropoda</taxon>
        <taxon>Heterobranchia</taxon>
        <taxon>Euthyneura</taxon>
        <taxon>Panpulmonata</taxon>
        <taxon>Sacoglossa</taxon>
        <taxon>Placobranchoidea</taxon>
        <taxon>Plakobranchidae</taxon>
        <taxon>Elysia</taxon>
    </lineage>
</organism>
<dbReference type="Proteomes" id="UP001283361">
    <property type="component" value="Unassembled WGS sequence"/>
</dbReference>
<feature type="compositionally biased region" description="Polar residues" evidence="1">
    <location>
        <begin position="171"/>
        <end position="181"/>
    </location>
</feature>
<feature type="compositionally biased region" description="Low complexity" evidence="1">
    <location>
        <begin position="72"/>
        <end position="93"/>
    </location>
</feature>
<feature type="region of interest" description="Disordered" evidence="1">
    <location>
        <begin position="66"/>
        <end position="114"/>
    </location>
</feature>
<proteinExistence type="predicted"/>
<dbReference type="AlphaFoldDB" id="A0AAE0YBJ4"/>
<keyword evidence="3" id="KW-1185">Reference proteome</keyword>
<evidence type="ECO:0000313" key="2">
    <source>
        <dbReference type="EMBL" id="KAK3739648.1"/>
    </source>
</evidence>
<sequence>MTRALYSSGREAEPNIITTTTTTPPDTGGGANDNNSIYYTGGQRPGHHPLLSQHSQSLASLPILEDTNGEVSNNNNNNNNNSNNNNNNNTTTTPRGLIQSSQSVSDLSHYQKRNQSLERSLTENHHYHHRQHWYNNHSNHHRSANNSSSSNNNNSLLVSQPHHQHHVTSPRLGQSLSSSHLMSIRDSPGRGPMPVSRSHSFGGVSVGSNSSTGGGSMSGSFHSMSPTAIPPVLGGTLRGVAGARQGRSQLVSQYGGIGRSFHRKSPKVPKVPRPARALMVFDSVKRGIGVNEILLTDVNEILLTDVNEILLTDVNEILLTESMKSS</sequence>
<feature type="region of interest" description="Disordered" evidence="1">
    <location>
        <begin position="1"/>
        <end position="51"/>
    </location>
</feature>
<gene>
    <name evidence="2" type="ORF">RRG08_063504</name>
</gene>
<evidence type="ECO:0000256" key="1">
    <source>
        <dbReference type="SAM" id="MobiDB-lite"/>
    </source>
</evidence>
<comment type="caution">
    <text evidence="2">The sequence shown here is derived from an EMBL/GenBank/DDBJ whole genome shotgun (WGS) entry which is preliminary data.</text>
</comment>
<dbReference type="EMBL" id="JAWDGP010006507">
    <property type="protein sequence ID" value="KAK3739648.1"/>
    <property type="molecule type" value="Genomic_DNA"/>
</dbReference>
<evidence type="ECO:0000313" key="3">
    <source>
        <dbReference type="Proteomes" id="UP001283361"/>
    </source>
</evidence>